<evidence type="ECO:0000313" key="6">
    <source>
        <dbReference type="EMBL" id="MFC5502624.1"/>
    </source>
</evidence>
<proteinExistence type="inferred from homology"/>
<dbReference type="PANTHER" id="PTHR30346">
    <property type="entry name" value="TRANSCRIPTIONAL DUAL REGULATOR HCAR-RELATED"/>
    <property type="match status" value="1"/>
</dbReference>
<evidence type="ECO:0000256" key="3">
    <source>
        <dbReference type="ARBA" id="ARBA00023125"/>
    </source>
</evidence>
<comment type="similarity">
    <text evidence="1">Belongs to the LysR transcriptional regulatory family.</text>
</comment>
<comment type="caution">
    <text evidence="6">The sequence shown here is derived from an EMBL/GenBank/DDBJ whole genome shotgun (WGS) entry which is preliminary data.</text>
</comment>
<evidence type="ECO:0000259" key="5">
    <source>
        <dbReference type="PROSITE" id="PS50931"/>
    </source>
</evidence>
<dbReference type="InterPro" id="IPR000847">
    <property type="entry name" value="LysR_HTH_N"/>
</dbReference>
<dbReference type="PROSITE" id="PS50931">
    <property type="entry name" value="HTH_LYSR"/>
    <property type="match status" value="1"/>
</dbReference>
<keyword evidence="2" id="KW-0805">Transcription regulation</keyword>
<evidence type="ECO:0000256" key="1">
    <source>
        <dbReference type="ARBA" id="ARBA00009437"/>
    </source>
</evidence>
<keyword evidence="7" id="KW-1185">Reference proteome</keyword>
<dbReference type="InterPro" id="IPR036390">
    <property type="entry name" value="WH_DNA-bd_sf"/>
</dbReference>
<evidence type="ECO:0000256" key="2">
    <source>
        <dbReference type="ARBA" id="ARBA00023015"/>
    </source>
</evidence>
<evidence type="ECO:0000256" key="4">
    <source>
        <dbReference type="ARBA" id="ARBA00023163"/>
    </source>
</evidence>
<dbReference type="SUPFAM" id="SSF53850">
    <property type="entry name" value="Periplasmic binding protein-like II"/>
    <property type="match status" value="1"/>
</dbReference>
<dbReference type="PRINTS" id="PR00039">
    <property type="entry name" value="HTHLYSR"/>
</dbReference>
<dbReference type="EMBL" id="JBHSMG010000002">
    <property type="protein sequence ID" value="MFC5502624.1"/>
    <property type="molecule type" value="Genomic_DNA"/>
</dbReference>
<dbReference type="InterPro" id="IPR005119">
    <property type="entry name" value="LysR_subst-bd"/>
</dbReference>
<organism evidence="6 7">
    <name type="scientific">Lysinimonas soli</name>
    <dbReference type="NCBI Taxonomy" id="1074233"/>
    <lineage>
        <taxon>Bacteria</taxon>
        <taxon>Bacillati</taxon>
        <taxon>Actinomycetota</taxon>
        <taxon>Actinomycetes</taxon>
        <taxon>Micrococcales</taxon>
        <taxon>Microbacteriaceae</taxon>
        <taxon>Lysinimonas</taxon>
    </lineage>
</organism>
<dbReference type="CDD" id="cd08414">
    <property type="entry name" value="PBP2_LTTR_aromatics_like"/>
    <property type="match status" value="1"/>
</dbReference>
<name>A0ABW0NST7_9MICO</name>
<dbReference type="Proteomes" id="UP001596039">
    <property type="component" value="Unassembled WGS sequence"/>
</dbReference>
<dbReference type="Pfam" id="PF03466">
    <property type="entry name" value="LysR_substrate"/>
    <property type="match status" value="1"/>
</dbReference>
<keyword evidence="4" id="KW-0804">Transcription</keyword>
<dbReference type="RefSeq" id="WP_386740313.1">
    <property type="nucleotide sequence ID" value="NZ_JBHSMG010000002.1"/>
</dbReference>
<dbReference type="Gene3D" id="3.40.190.10">
    <property type="entry name" value="Periplasmic binding protein-like II"/>
    <property type="match status" value="2"/>
</dbReference>
<evidence type="ECO:0000313" key="7">
    <source>
        <dbReference type="Proteomes" id="UP001596039"/>
    </source>
</evidence>
<accession>A0ABW0NST7</accession>
<reference evidence="7" key="1">
    <citation type="journal article" date="2019" name="Int. J. Syst. Evol. Microbiol.">
        <title>The Global Catalogue of Microorganisms (GCM) 10K type strain sequencing project: providing services to taxonomists for standard genome sequencing and annotation.</title>
        <authorList>
            <consortium name="The Broad Institute Genomics Platform"/>
            <consortium name="The Broad Institute Genome Sequencing Center for Infectious Disease"/>
            <person name="Wu L."/>
            <person name="Ma J."/>
        </authorList>
    </citation>
    <scope>NUCLEOTIDE SEQUENCE [LARGE SCALE GENOMIC DNA]</scope>
    <source>
        <strain evidence="7">CGMCC 4.6997</strain>
    </source>
</reference>
<dbReference type="Gene3D" id="1.10.10.10">
    <property type="entry name" value="Winged helix-like DNA-binding domain superfamily/Winged helix DNA-binding domain"/>
    <property type="match status" value="1"/>
</dbReference>
<sequence>MELRHLKYFVAVAEELNFRRAAERLNISQPPLSLQIKQLEQEIGDELFERTRQFVKLTAAGREFYSEALLTLAAAERAMQNTRKAARGEAGELRIGFTQSGLLLDPLPTAVRDFRARFPGVNVSLTEMDSMSQINALANRELGVGLVHKPRGAVLPSVTLSKLADDHLVVAVPDTDPLAALTSIGVSELRGSSFICTPKASGSGLYQHVTELCWSEGFAPDITHEAPNLSTIVVLVSMGLGVAILPSSTRRIGMHGVCYLSLRTSAEPAEFYIATSAAWEDITAANFRDILLASTFVGT</sequence>
<dbReference type="InterPro" id="IPR036388">
    <property type="entry name" value="WH-like_DNA-bd_sf"/>
</dbReference>
<dbReference type="Pfam" id="PF00126">
    <property type="entry name" value="HTH_1"/>
    <property type="match status" value="1"/>
</dbReference>
<gene>
    <name evidence="6" type="ORF">ACFPJ4_10285</name>
</gene>
<dbReference type="SUPFAM" id="SSF46785">
    <property type="entry name" value="Winged helix' DNA-binding domain"/>
    <property type="match status" value="1"/>
</dbReference>
<protein>
    <submittedName>
        <fullName evidence="6">LysR substrate-binding domain-containing protein</fullName>
    </submittedName>
</protein>
<dbReference type="PANTHER" id="PTHR30346:SF17">
    <property type="entry name" value="LYSR FAMILY TRANSCRIPTIONAL REGULATOR"/>
    <property type="match status" value="1"/>
</dbReference>
<keyword evidence="3" id="KW-0238">DNA-binding</keyword>
<feature type="domain" description="HTH lysR-type" evidence="5">
    <location>
        <begin position="1"/>
        <end position="58"/>
    </location>
</feature>